<evidence type="ECO:0000313" key="1">
    <source>
        <dbReference type="EMBL" id="PWI56760.1"/>
    </source>
</evidence>
<organism evidence="1 2">
    <name type="scientific">Sulfoacidibacillus thermotolerans</name>
    <name type="common">Acidibacillus sulfuroxidans</name>
    <dbReference type="NCBI Taxonomy" id="1765684"/>
    <lineage>
        <taxon>Bacteria</taxon>
        <taxon>Bacillati</taxon>
        <taxon>Bacillota</taxon>
        <taxon>Bacilli</taxon>
        <taxon>Bacillales</taxon>
        <taxon>Alicyclobacillaceae</taxon>
        <taxon>Sulfoacidibacillus</taxon>
    </lineage>
</organism>
<dbReference type="InterPro" id="IPR036286">
    <property type="entry name" value="LexA/Signal_pep-like_sf"/>
</dbReference>
<dbReference type="Gene3D" id="2.10.109.10">
    <property type="entry name" value="Umud Fragment, subunit A"/>
    <property type="match status" value="1"/>
</dbReference>
<accession>A0A2U3D660</accession>
<proteinExistence type="predicted"/>
<gene>
    <name evidence="1" type="ORF">BM613_12090</name>
</gene>
<dbReference type="AlphaFoldDB" id="A0A2U3D660"/>
<evidence type="ECO:0008006" key="3">
    <source>
        <dbReference type="Google" id="ProtNLM"/>
    </source>
</evidence>
<dbReference type="SUPFAM" id="SSF51306">
    <property type="entry name" value="LexA/Signal peptidase"/>
    <property type="match status" value="1"/>
</dbReference>
<name>A0A2U3D660_SULT2</name>
<sequence length="123" mass="13709">MPFLWISGESIFVRFAVRLCDHGFEGLGFSSGDYLIFAHSGWPTKEGAVCFLRIGQEAIVRRIEDVFAMEPLLSVTGDRAPSIRLHRNEFIVQGQLVGVIRANDVQWVVSQEASLPLSTFPTV</sequence>
<dbReference type="Proteomes" id="UP000245380">
    <property type="component" value="Unassembled WGS sequence"/>
</dbReference>
<comment type="caution">
    <text evidence="1">The sequence shown here is derived from an EMBL/GenBank/DDBJ whole genome shotgun (WGS) entry which is preliminary data.</text>
</comment>
<keyword evidence="2" id="KW-1185">Reference proteome</keyword>
<protein>
    <recommendedName>
        <fullName evidence="3">Peptidase S24/S26A/S26B/S26C domain-containing protein</fullName>
    </recommendedName>
</protein>
<dbReference type="OrthoDB" id="2606296at2"/>
<dbReference type="EMBL" id="MPDK01000027">
    <property type="protein sequence ID" value="PWI56760.1"/>
    <property type="molecule type" value="Genomic_DNA"/>
</dbReference>
<reference evidence="1 2" key="1">
    <citation type="submission" date="2016-11" db="EMBL/GenBank/DDBJ databases">
        <title>Comparative genomics of Acidibacillus ferroxidans species.</title>
        <authorList>
            <person name="Oliveira G."/>
            <person name="Nunes G."/>
            <person name="Oliveira R."/>
            <person name="Araujo F."/>
            <person name="Salim A."/>
            <person name="Scholte L."/>
            <person name="Morais D."/>
            <person name="Nancucheo I."/>
            <person name="Johnson D.B."/>
            <person name="Grail B."/>
            <person name="Bittencourt J."/>
            <person name="Valadares R."/>
        </authorList>
    </citation>
    <scope>NUCLEOTIDE SEQUENCE [LARGE SCALE GENOMIC DNA]</scope>
    <source>
        <strain evidence="1 2">Y002</strain>
    </source>
</reference>
<evidence type="ECO:0000313" key="2">
    <source>
        <dbReference type="Proteomes" id="UP000245380"/>
    </source>
</evidence>